<evidence type="ECO:0000256" key="4">
    <source>
        <dbReference type="ARBA" id="ARBA00022970"/>
    </source>
</evidence>
<dbReference type="Proteomes" id="UP000288805">
    <property type="component" value="Unassembled WGS sequence"/>
</dbReference>
<keyword evidence="5 7" id="KW-1133">Transmembrane helix</keyword>
<proteinExistence type="predicted"/>
<feature type="transmembrane region" description="Helical" evidence="7">
    <location>
        <begin position="367"/>
        <end position="392"/>
    </location>
</feature>
<keyword evidence="4" id="KW-0029">Amino-acid transport</keyword>
<dbReference type="AlphaFoldDB" id="A0A438H4D3"/>
<reference evidence="9 10" key="1">
    <citation type="journal article" date="2018" name="PLoS Genet.">
        <title>Population sequencing reveals clonal diversity and ancestral inbreeding in the grapevine cultivar Chardonnay.</title>
        <authorList>
            <person name="Roach M.J."/>
            <person name="Johnson D.L."/>
            <person name="Bohlmann J."/>
            <person name="van Vuuren H.J."/>
            <person name="Jones S.J."/>
            <person name="Pretorius I.S."/>
            <person name="Schmidt S.A."/>
            <person name="Borneman A.R."/>
        </authorList>
    </citation>
    <scope>NUCLEOTIDE SEQUENCE [LARGE SCALE GENOMIC DNA]</scope>
    <source>
        <strain evidence="10">cv. Chardonnay</strain>
        <tissue evidence="9">Leaf</tissue>
    </source>
</reference>
<feature type="transmembrane region" description="Helical" evidence="7">
    <location>
        <begin position="310"/>
        <end position="330"/>
    </location>
</feature>
<dbReference type="PANTHER" id="PTHR48017">
    <property type="entry name" value="OS05G0424000 PROTEIN-RELATED"/>
    <property type="match status" value="1"/>
</dbReference>
<evidence type="ECO:0000313" key="10">
    <source>
        <dbReference type="Proteomes" id="UP000288805"/>
    </source>
</evidence>
<feature type="transmembrane region" description="Helical" evidence="7">
    <location>
        <begin position="336"/>
        <end position="355"/>
    </location>
</feature>
<keyword evidence="3 7" id="KW-0812">Transmembrane</keyword>
<comment type="caution">
    <text evidence="9">The sequence shown here is derived from an EMBL/GenBank/DDBJ whole genome shotgun (WGS) entry which is preliminary data.</text>
</comment>
<dbReference type="Pfam" id="PF01490">
    <property type="entry name" value="Aa_trans"/>
    <property type="match status" value="1"/>
</dbReference>
<evidence type="ECO:0000256" key="3">
    <source>
        <dbReference type="ARBA" id="ARBA00022692"/>
    </source>
</evidence>
<name>A0A438H4D3_VITVI</name>
<gene>
    <name evidence="9" type="primary">AAP1_7</name>
    <name evidence="9" type="ORF">CK203_045212</name>
</gene>
<evidence type="ECO:0000256" key="1">
    <source>
        <dbReference type="ARBA" id="ARBA00004370"/>
    </source>
</evidence>
<dbReference type="EMBL" id="QGNW01000284">
    <property type="protein sequence ID" value="RVW79203.1"/>
    <property type="molecule type" value="Genomic_DNA"/>
</dbReference>
<dbReference type="GO" id="GO:0016020">
    <property type="term" value="C:membrane"/>
    <property type="evidence" value="ECO:0007669"/>
    <property type="project" value="UniProtKB-SubCell"/>
</dbReference>
<protein>
    <submittedName>
        <fullName evidence="9">Amino acid permease 1</fullName>
    </submittedName>
</protein>
<feature type="transmembrane region" description="Helical" evidence="7">
    <location>
        <begin position="66"/>
        <end position="87"/>
    </location>
</feature>
<sequence length="402" mass="45277">MEFRAAWMGYWGGNSLNICKHHILHLSLLAECYRSPLTGKRNYTYMQAVQATLGGKMYVACGVAQYALQIGLIIGYTIAAAISMVAIQQSHCFHRRGHEASCQFSHKPYMIGMGLFEMVVSQYPTLEKCGGSRLWHQLCLLGHGKRTTLTGIEVGPGLTAAQKMWRMFRAFGDMLICCSYSAVLIEIQDTLKSSKSEIKVMKKVDMMTALIMTFFYLLCACFGYAAFGNNAHGNMLTGFGFFEPFWLIDLANIFIAMRLLGAYQVLTQPVFVAAESHIRKRWPKSKFITREYPISIGKINLNLNINFFRLTWRTMFVVIANLLALALPFFNEVLAFRGAISYWSLTVYFPVNMYIAQNKISCKTLRWFGLQAMNLACLLLSLAAACGSIEGFGEALHIFKPK</sequence>
<evidence type="ECO:0000313" key="9">
    <source>
        <dbReference type="EMBL" id="RVW79203.1"/>
    </source>
</evidence>
<evidence type="ECO:0000256" key="2">
    <source>
        <dbReference type="ARBA" id="ARBA00022448"/>
    </source>
</evidence>
<comment type="subcellular location">
    <subcellularLocation>
        <location evidence="1">Membrane</location>
    </subcellularLocation>
</comment>
<feature type="transmembrane region" description="Helical" evidence="7">
    <location>
        <begin position="206"/>
        <end position="227"/>
    </location>
</feature>
<evidence type="ECO:0000256" key="6">
    <source>
        <dbReference type="ARBA" id="ARBA00023136"/>
    </source>
</evidence>
<dbReference type="GO" id="GO:0006865">
    <property type="term" value="P:amino acid transport"/>
    <property type="evidence" value="ECO:0007669"/>
    <property type="project" value="UniProtKB-KW"/>
</dbReference>
<keyword evidence="6 7" id="KW-0472">Membrane</keyword>
<evidence type="ECO:0000256" key="5">
    <source>
        <dbReference type="ARBA" id="ARBA00022989"/>
    </source>
</evidence>
<keyword evidence="2" id="KW-0813">Transport</keyword>
<organism evidence="9 10">
    <name type="scientific">Vitis vinifera</name>
    <name type="common">Grape</name>
    <dbReference type="NCBI Taxonomy" id="29760"/>
    <lineage>
        <taxon>Eukaryota</taxon>
        <taxon>Viridiplantae</taxon>
        <taxon>Streptophyta</taxon>
        <taxon>Embryophyta</taxon>
        <taxon>Tracheophyta</taxon>
        <taxon>Spermatophyta</taxon>
        <taxon>Magnoliopsida</taxon>
        <taxon>eudicotyledons</taxon>
        <taxon>Gunneridae</taxon>
        <taxon>Pentapetalae</taxon>
        <taxon>rosids</taxon>
        <taxon>Vitales</taxon>
        <taxon>Vitaceae</taxon>
        <taxon>Viteae</taxon>
        <taxon>Vitis</taxon>
    </lineage>
</organism>
<feature type="transmembrane region" description="Helical" evidence="7">
    <location>
        <begin position="247"/>
        <end position="274"/>
    </location>
</feature>
<evidence type="ECO:0000256" key="7">
    <source>
        <dbReference type="SAM" id="Phobius"/>
    </source>
</evidence>
<feature type="domain" description="Amino acid transporter transmembrane" evidence="8">
    <location>
        <begin position="27"/>
        <end position="389"/>
    </location>
</feature>
<accession>A0A438H4D3</accession>
<evidence type="ECO:0000259" key="8">
    <source>
        <dbReference type="Pfam" id="PF01490"/>
    </source>
</evidence>
<dbReference type="InterPro" id="IPR013057">
    <property type="entry name" value="AA_transpt_TM"/>
</dbReference>